<accession>A0AAD7UQ57</accession>
<dbReference type="GO" id="GO:0009247">
    <property type="term" value="P:glycolipid biosynthetic process"/>
    <property type="evidence" value="ECO:0007669"/>
    <property type="project" value="InterPro"/>
</dbReference>
<evidence type="ECO:0000259" key="7">
    <source>
        <dbReference type="Pfam" id="PF04101"/>
    </source>
</evidence>
<evidence type="ECO:0000256" key="5">
    <source>
        <dbReference type="ARBA" id="ARBA00046299"/>
    </source>
</evidence>
<feature type="chain" id="PRO_5041966327" description="monogalactosyldiacylglycerol synthase" evidence="6">
    <location>
        <begin position="28"/>
        <end position="458"/>
    </location>
</feature>
<dbReference type="Pfam" id="PF06925">
    <property type="entry name" value="MGDG_synth"/>
    <property type="match status" value="1"/>
</dbReference>
<comment type="subcellular location">
    <subcellularLocation>
        <location evidence="5">Plastid</location>
        <location evidence="5">Chloroplast membrane</location>
    </subcellularLocation>
</comment>
<evidence type="ECO:0000259" key="8">
    <source>
        <dbReference type="Pfam" id="PF06925"/>
    </source>
</evidence>
<dbReference type="GO" id="GO:0046509">
    <property type="term" value="F:1,2-diacylglycerol 3-beta-galactosyltransferase activity"/>
    <property type="evidence" value="ECO:0007669"/>
    <property type="project" value="UniProtKB-EC"/>
</dbReference>
<evidence type="ECO:0000313" key="10">
    <source>
        <dbReference type="Proteomes" id="UP001230188"/>
    </source>
</evidence>
<dbReference type="GO" id="GO:0031969">
    <property type="term" value="C:chloroplast membrane"/>
    <property type="evidence" value="ECO:0007669"/>
    <property type="project" value="UniProtKB-SubCell"/>
</dbReference>
<evidence type="ECO:0000256" key="3">
    <source>
        <dbReference type="ARBA" id="ARBA00022676"/>
    </source>
</evidence>
<dbReference type="InterPro" id="IPR050519">
    <property type="entry name" value="Glycosyltransf_28_UgtP"/>
</dbReference>
<evidence type="ECO:0000313" key="9">
    <source>
        <dbReference type="EMBL" id="KAJ8613876.1"/>
    </source>
</evidence>
<protein>
    <recommendedName>
        <fullName evidence="2">monogalactosyldiacylglycerol synthase</fullName>
        <ecNumber evidence="2">2.4.1.46</ecNumber>
    </recommendedName>
</protein>
<dbReference type="SUPFAM" id="SSF53756">
    <property type="entry name" value="UDP-Glycosyltransferase/glycogen phosphorylase"/>
    <property type="match status" value="1"/>
</dbReference>
<reference evidence="9" key="1">
    <citation type="submission" date="2023-01" db="EMBL/GenBank/DDBJ databases">
        <title>Metagenome sequencing of chrysophaentin producing Chrysophaeum taylorii.</title>
        <authorList>
            <person name="Davison J."/>
            <person name="Bewley C."/>
        </authorList>
    </citation>
    <scope>NUCLEOTIDE SEQUENCE</scope>
    <source>
        <strain evidence="9">NIES-1699</strain>
    </source>
</reference>
<dbReference type="AlphaFoldDB" id="A0AAD7UQ57"/>
<gene>
    <name evidence="9" type="ORF">CTAYLR_008673</name>
</gene>
<evidence type="ECO:0000256" key="6">
    <source>
        <dbReference type="SAM" id="SignalP"/>
    </source>
</evidence>
<dbReference type="InterPro" id="IPR007235">
    <property type="entry name" value="Glyco_trans_28_C"/>
</dbReference>
<dbReference type="Proteomes" id="UP001230188">
    <property type="component" value="Unassembled WGS sequence"/>
</dbReference>
<proteinExistence type="inferred from homology"/>
<feature type="domain" description="Glycosyl transferase family 28 C-terminal" evidence="7">
    <location>
        <begin position="275"/>
        <end position="426"/>
    </location>
</feature>
<evidence type="ECO:0000256" key="4">
    <source>
        <dbReference type="ARBA" id="ARBA00022679"/>
    </source>
</evidence>
<keyword evidence="6" id="KW-0732">Signal</keyword>
<dbReference type="Pfam" id="PF04101">
    <property type="entry name" value="Glyco_tran_28_C"/>
    <property type="match status" value="1"/>
</dbReference>
<sequence>MGPGRRRRRFWLTWWIVLAAQAASCLGAAKTTALAPPPTTTTSTWIPPRWFRNLWRRHRKFRVLVLMSDTGGGHRASALALAQALEKLYPGAFDIELLDIWSAAGVWPLNQLVRAYKYLGRRPMLWRLLWYSTASVVTRGTIKAWHDAQHRRRFASELGRRRFDAVVSVHPLTQHVPLSALRQELKSTVPFVTVVTDLGSAHPMWFDSRVDRVFVPNAKVARLAMSHGLERRQITEHGLPLRAAFFAGPTPWTSWKQHRRRRLEQLAQRRAIPGVAIVGGGGGVGRLDRLVDEAIRALEARAQRAHLTVICGTNRGLRAALDNRPPSRYVRIRTEGFVSNIHDIMARSDVLLTKAGPGTIAEAATLGLPVLLTTFLPGQERGNARLVVDRGFGVLERRPDKVAALLCDWLDDPAKLAQLSQRAFDAAKPDSTDKIATDIASMLFSSIDDPTTRDQNLN</sequence>
<dbReference type="PANTHER" id="PTHR43025">
    <property type="entry name" value="MONOGALACTOSYLDIACYLGLYCEROL SYNTHASE"/>
    <property type="match status" value="1"/>
</dbReference>
<evidence type="ECO:0000256" key="2">
    <source>
        <dbReference type="ARBA" id="ARBA00012615"/>
    </source>
</evidence>
<feature type="signal peptide" evidence="6">
    <location>
        <begin position="1"/>
        <end position="27"/>
    </location>
</feature>
<dbReference type="EC" id="2.4.1.46" evidence="2"/>
<keyword evidence="3" id="KW-0328">Glycosyltransferase</keyword>
<dbReference type="PANTHER" id="PTHR43025:SF3">
    <property type="entry name" value="MONOGALACTOSYLDIACYLGLYCEROL SYNTHASE 1, CHLOROPLASTIC"/>
    <property type="match status" value="1"/>
</dbReference>
<dbReference type="Gene3D" id="3.40.50.2000">
    <property type="entry name" value="Glycogen Phosphorylase B"/>
    <property type="match status" value="1"/>
</dbReference>
<keyword evidence="4" id="KW-0808">Transferase</keyword>
<feature type="domain" description="Diacylglycerol glucosyltransferase N-terminal" evidence="8">
    <location>
        <begin position="74"/>
        <end position="240"/>
    </location>
</feature>
<keyword evidence="10" id="KW-1185">Reference proteome</keyword>
<comment type="caution">
    <text evidence="9">The sequence shown here is derived from an EMBL/GenBank/DDBJ whole genome shotgun (WGS) entry which is preliminary data.</text>
</comment>
<dbReference type="InterPro" id="IPR009695">
    <property type="entry name" value="Diacylglyc_glucosyltr_N"/>
</dbReference>
<evidence type="ECO:0000256" key="1">
    <source>
        <dbReference type="ARBA" id="ARBA00006962"/>
    </source>
</evidence>
<dbReference type="EMBL" id="JAQMWT010000020">
    <property type="protein sequence ID" value="KAJ8613876.1"/>
    <property type="molecule type" value="Genomic_DNA"/>
</dbReference>
<organism evidence="9 10">
    <name type="scientific">Chrysophaeum taylorii</name>
    <dbReference type="NCBI Taxonomy" id="2483200"/>
    <lineage>
        <taxon>Eukaryota</taxon>
        <taxon>Sar</taxon>
        <taxon>Stramenopiles</taxon>
        <taxon>Ochrophyta</taxon>
        <taxon>Pelagophyceae</taxon>
        <taxon>Pelagomonadales</taxon>
        <taxon>Pelagomonadaceae</taxon>
        <taxon>Chrysophaeum</taxon>
    </lineage>
</organism>
<name>A0AAD7UQ57_9STRA</name>
<comment type="similarity">
    <text evidence="1">Belongs to the glycosyltransferase 28 family.</text>
</comment>